<proteinExistence type="predicted"/>
<dbReference type="Proteomes" id="UP000024635">
    <property type="component" value="Unassembled WGS sequence"/>
</dbReference>
<comment type="caution">
    <text evidence="1">The sequence shown here is derived from an EMBL/GenBank/DDBJ whole genome shotgun (WGS) entry which is preliminary data.</text>
</comment>
<name>A0A016UMQ1_9BILA</name>
<evidence type="ECO:0000313" key="1">
    <source>
        <dbReference type="EMBL" id="EYC16659.1"/>
    </source>
</evidence>
<dbReference type="EMBL" id="JARK01001369">
    <property type="protein sequence ID" value="EYC16659.1"/>
    <property type="molecule type" value="Genomic_DNA"/>
</dbReference>
<organism evidence="1 2">
    <name type="scientific">Ancylostoma ceylanicum</name>
    <dbReference type="NCBI Taxonomy" id="53326"/>
    <lineage>
        <taxon>Eukaryota</taxon>
        <taxon>Metazoa</taxon>
        <taxon>Ecdysozoa</taxon>
        <taxon>Nematoda</taxon>
        <taxon>Chromadorea</taxon>
        <taxon>Rhabditida</taxon>
        <taxon>Rhabditina</taxon>
        <taxon>Rhabditomorpha</taxon>
        <taxon>Strongyloidea</taxon>
        <taxon>Ancylostomatidae</taxon>
        <taxon>Ancylostomatinae</taxon>
        <taxon>Ancylostoma</taxon>
    </lineage>
</organism>
<protein>
    <submittedName>
        <fullName evidence="1">Uncharacterized protein</fullName>
    </submittedName>
</protein>
<keyword evidence="2" id="KW-1185">Reference proteome</keyword>
<reference evidence="2" key="1">
    <citation type="journal article" date="2015" name="Nat. Genet.">
        <title>The genome and transcriptome of the zoonotic hookworm Ancylostoma ceylanicum identify infection-specific gene families.</title>
        <authorList>
            <person name="Schwarz E.M."/>
            <person name="Hu Y."/>
            <person name="Antoshechkin I."/>
            <person name="Miller M.M."/>
            <person name="Sternberg P.W."/>
            <person name="Aroian R.V."/>
        </authorList>
    </citation>
    <scope>NUCLEOTIDE SEQUENCE</scope>
    <source>
        <strain evidence="2">HY135</strain>
    </source>
</reference>
<sequence>MDDKEICRSGDPIRPVVCFEPKYRLSSERWKKLGWDFEKFAAAAAGAGELRLERASICESSQAHCMPLACVNDFPDGILMSAASSRRCIDRDSDSVGIGARSAVGHTVDPRSTRCLRKKQAVKQKENSGVIGDQLSGRPRRVTQCQWSRCHSKCTVEKNRLYPLYGQILKFQ</sequence>
<dbReference type="AlphaFoldDB" id="A0A016UMQ1"/>
<evidence type="ECO:0000313" key="2">
    <source>
        <dbReference type="Proteomes" id="UP000024635"/>
    </source>
</evidence>
<accession>A0A016UMQ1</accession>
<gene>
    <name evidence="1" type="primary">Acey_s0033.g2769</name>
    <name evidence="1" type="ORF">Y032_0033g2769</name>
</gene>